<dbReference type="SUPFAM" id="SSF52833">
    <property type="entry name" value="Thioredoxin-like"/>
    <property type="match status" value="1"/>
</dbReference>
<dbReference type="Gene3D" id="1.10.8.10">
    <property type="entry name" value="DNA helicase RuvA subunit, C-terminal domain"/>
    <property type="match status" value="1"/>
</dbReference>
<keyword evidence="3" id="KW-0472">Membrane</keyword>
<keyword evidence="6" id="KW-1185">Reference proteome</keyword>
<feature type="coiled-coil region" evidence="2">
    <location>
        <begin position="319"/>
        <end position="350"/>
    </location>
</feature>
<dbReference type="Gene3D" id="3.10.20.90">
    <property type="entry name" value="Phosphatidylinositol 3-kinase Catalytic Subunit, Chain A, domain 1"/>
    <property type="match status" value="1"/>
</dbReference>
<name>A0A8H7QPJ9_9FUNG</name>
<dbReference type="Pfam" id="PF14555">
    <property type="entry name" value="UBA_4"/>
    <property type="match status" value="1"/>
</dbReference>
<dbReference type="InterPro" id="IPR006577">
    <property type="entry name" value="UAS"/>
</dbReference>
<dbReference type="InterPro" id="IPR036249">
    <property type="entry name" value="Thioredoxin-like_sf"/>
</dbReference>
<dbReference type="InterPro" id="IPR001012">
    <property type="entry name" value="UBX_dom"/>
</dbReference>
<keyword evidence="3" id="KW-0812">Transmembrane</keyword>
<dbReference type="PANTHER" id="PTHR23322">
    <property type="entry name" value="FAS-ASSOCIATED PROTEIN"/>
    <property type="match status" value="1"/>
</dbReference>
<dbReference type="InterPro" id="IPR050730">
    <property type="entry name" value="UBX_domain-protein"/>
</dbReference>
<comment type="caution">
    <text evidence="5">The sequence shown here is derived from an EMBL/GenBank/DDBJ whole genome shotgun (WGS) entry which is preliminary data.</text>
</comment>
<evidence type="ECO:0000313" key="6">
    <source>
        <dbReference type="Proteomes" id="UP000603453"/>
    </source>
</evidence>
<organism evidence="5 6">
    <name type="scientific">Mucor saturninus</name>
    <dbReference type="NCBI Taxonomy" id="64648"/>
    <lineage>
        <taxon>Eukaryota</taxon>
        <taxon>Fungi</taxon>
        <taxon>Fungi incertae sedis</taxon>
        <taxon>Mucoromycota</taxon>
        <taxon>Mucoromycotina</taxon>
        <taxon>Mucoromycetes</taxon>
        <taxon>Mucorales</taxon>
        <taxon>Mucorineae</taxon>
        <taxon>Mucoraceae</taxon>
        <taxon>Mucor</taxon>
    </lineage>
</organism>
<dbReference type="Pfam" id="PF21021">
    <property type="entry name" value="FAF1"/>
    <property type="match status" value="1"/>
</dbReference>
<sequence length="473" mass="54937">MVSLSALDEEKRDVLSQYQSITQTKDLDEALGQLIEHDWNLEKAIQNVYENNPKDTREELEEEVASSTATRGITPTYPATTVHNTFRSSHQARQSRFNFLSILFWPFGIAWNITWSILSLASRIIYRPTITNKPRDPRVLAFEFIESFETKYGENHVEFFKGGYSQALEKARKELRFMLVILQSDDHDDTQEFSRETLTSPQVIDFIKEKNILVWGGNVRESEAHKVSYALQATTYPFIALIALQTSLGNATPKMTVIERIEGPSHPAEFISQIEIAIDRQGAVVNRLKNERSQRDMERQLLKDQDAAYHQSLRADQEKARLAQEEKEALARIEEQAQDELRQIELYKEKRTQYIQYLYANLPEEPTEGRIAKLSFRLAGGDRIIRKFKHDDTVDTLYRFVEVFPLLQQENVKHVDVPPSDYVHQYKFTIHSPYPRMEYEPDTQTHLCDIKSLWPSATLVVEAVDEDEDEDDE</sequence>
<dbReference type="InterPro" id="IPR029071">
    <property type="entry name" value="Ubiquitin-like_domsf"/>
</dbReference>
<dbReference type="GO" id="GO:0043130">
    <property type="term" value="F:ubiquitin binding"/>
    <property type="evidence" value="ECO:0007669"/>
    <property type="project" value="TreeGrafter"/>
</dbReference>
<dbReference type="Gene3D" id="3.40.30.10">
    <property type="entry name" value="Glutaredoxin"/>
    <property type="match status" value="1"/>
</dbReference>
<dbReference type="Pfam" id="PF00789">
    <property type="entry name" value="UBX"/>
    <property type="match status" value="1"/>
</dbReference>
<dbReference type="OrthoDB" id="1026733at2759"/>
<dbReference type="InterPro" id="IPR049483">
    <property type="entry name" value="FAF1_2-like_UAS"/>
</dbReference>
<evidence type="ECO:0000259" key="4">
    <source>
        <dbReference type="PROSITE" id="PS50033"/>
    </source>
</evidence>
<feature type="transmembrane region" description="Helical" evidence="3">
    <location>
        <begin position="97"/>
        <end position="118"/>
    </location>
</feature>
<dbReference type="EMBL" id="JAEPRD010000154">
    <property type="protein sequence ID" value="KAG2196069.1"/>
    <property type="molecule type" value="Genomic_DNA"/>
</dbReference>
<dbReference type="SUPFAM" id="SSF54236">
    <property type="entry name" value="Ubiquitin-like"/>
    <property type="match status" value="1"/>
</dbReference>
<dbReference type="GO" id="GO:0005783">
    <property type="term" value="C:endoplasmic reticulum"/>
    <property type="evidence" value="ECO:0007669"/>
    <property type="project" value="TreeGrafter"/>
</dbReference>
<evidence type="ECO:0000256" key="1">
    <source>
        <dbReference type="ARBA" id="ARBA00023054"/>
    </source>
</evidence>
<evidence type="ECO:0000256" key="3">
    <source>
        <dbReference type="SAM" id="Phobius"/>
    </source>
</evidence>
<accession>A0A8H7QPJ9</accession>
<dbReference type="Proteomes" id="UP000603453">
    <property type="component" value="Unassembled WGS sequence"/>
</dbReference>
<dbReference type="SMART" id="SM00166">
    <property type="entry name" value="UBX"/>
    <property type="match status" value="1"/>
</dbReference>
<dbReference type="AlphaFoldDB" id="A0A8H7QPJ9"/>
<keyword evidence="3" id="KW-1133">Transmembrane helix</keyword>
<dbReference type="PROSITE" id="PS50033">
    <property type="entry name" value="UBX"/>
    <property type="match status" value="1"/>
</dbReference>
<dbReference type="GO" id="GO:0036503">
    <property type="term" value="P:ERAD pathway"/>
    <property type="evidence" value="ECO:0007669"/>
    <property type="project" value="TreeGrafter"/>
</dbReference>
<dbReference type="PANTHER" id="PTHR23322:SF1">
    <property type="entry name" value="FAS-ASSOCIATED FACTOR 2"/>
    <property type="match status" value="1"/>
</dbReference>
<feature type="domain" description="UBX" evidence="4">
    <location>
        <begin position="367"/>
        <end position="461"/>
    </location>
</feature>
<gene>
    <name evidence="5" type="ORF">INT47_008163</name>
</gene>
<protein>
    <recommendedName>
        <fullName evidence="4">UBX domain-containing protein</fullName>
    </recommendedName>
</protein>
<proteinExistence type="predicted"/>
<evidence type="ECO:0000256" key="2">
    <source>
        <dbReference type="SAM" id="Coils"/>
    </source>
</evidence>
<evidence type="ECO:0000313" key="5">
    <source>
        <dbReference type="EMBL" id="KAG2196069.1"/>
    </source>
</evidence>
<keyword evidence="1 2" id="KW-0175">Coiled coil</keyword>
<dbReference type="SMART" id="SM00594">
    <property type="entry name" value="UAS"/>
    <property type="match status" value="1"/>
</dbReference>
<reference evidence="5" key="1">
    <citation type="submission" date="2020-12" db="EMBL/GenBank/DDBJ databases">
        <title>Metabolic potential, ecology and presence of endohyphal bacteria is reflected in genomic diversity of Mucoromycotina.</title>
        <authorList>
            <person name="Muszewska A."/>
            <person name="Okrasinska A."/>
            <person name="Steczkiewicz K."/>
            <person name="Drgas O."/>
            <person name="Orlowska M."/>
            <person name="Perlinska-Lenart U."/>
            <person name="Aleksandrzak-Piekarczyk T."/>
            <person name="Szatraj K."/>
            <person name="Zielenkiewicz U."/>
            <person name="Pilsyk S."/>
            <person name="Malc E."/>
            <person name="Mieczkowski P."/>
            <person name="Kruszewska J.S."/>
            <person name="Biernat P."/>
            <person name="Pawlowska J."/>
        </authorList>
    </citation>
    <scope>NUCLEOTIDE SEQUENCE</scope>
    <source>
        <strain evidence="5">WA0000017839</strain>
    </source>
</reference>
<dbReference type="CDD" id="cd01767">
    <property type="entry name" value="UBX"/>
    <property type="match status" value="1"/>
</dbReference>